<dbReference type="InParanoid" id="A0A1B4XE29"/>
<evidence type="ECO:0000313" key="2">
    <source>
        <dbReference type="Proteomes" id="UP000243180"/>
    </source>
</evidence>
<keyword evidence="2" id="KW-1185">Reference proteome</keyword>
<accession>A0A1B4XE29</accession>
<name>A0A1B4XE29_9GAMM</name>
<organism evidence="1 2">
    <name type="scientific">Sulfuricaulis limicola</name>
    <dbReference type="NCBI Taxonomy" id="1620215"/>
    <lineage>
        <taxon>Bacteria</taxon>
        <taxon>Pseudomonadati</taxon>
        <taxon>Pseudomonadota</taxon>
        <taxon>Gammaproteobacteria</taxon>
        <taxon>Acidiferrobacterales</taxon>
        <taxon>Acidiferrobacteraceae</taxon>
        <taxon>Sulfuricaulis</taxon>
    </lineage>
</organism>
<dbReference type="KEGG" id="slim:SCL_0744"/>
<proteinExistence type="predicted"/>
<sequence length="123" mass="14129">MVKEVADAEVARWFQRSNEADPVVTLELRIHDVAFDRLTDVTQWRAVISTEIAVRAHDSSYIYVDSLFSSGAQRGEWIKDYIGIGSEKHPPEYTRLIYRTLLIALDKALADLVLRVPELRDKK</sequence>
<dbReference type="Proteomes" id="UP000243180">
    <property type="component" value="Chromosome"/>
</dbReference>
<reference evidence="1 2" key="1">
    <citation type="submission" date="2015-05" db="EMBL/GenBank/DDBJ databases">
        <title>Complete genome sequence of a sulfur-oxidizing gammaproteobacterium strain HA5.</title>
        <authorList>
            <person name="Miura A."/>
            <person name="Kojima H."/>
            <person name="Fukui M."/>
        </authorList>
    </citation>
    <scope>NUCLEOTIDE SEQUENCE [LARGE SCALE GENOMIC DNA]</scope>
    <source>
        <strain evidence="1 2">HA5</strain>
    </source>
</reference>
<evidence type="ECO:0000313" key="1">
    <source>
        <dbReference type="EMBL" id="BAV33064.1"/>
    </source>
</evidence>
<protein>
    <submittedName>
        <fullName evidence="1">Uncharacterized protein</fullName>
    </submittedName>
</protein>
<dbReference type="EMBL" id="AP014879">
    <property type="protein sequence ID" value="BAV33064.1"/>
    <property type="molecule type" value="Genomic_DNA"/>
</dbReference>
<dbReference type="AlphaFoldDB" id="A0A1B4XE29"/>
<gene>
    <name evidence="1" type="ORF">SCL_0744</name>
</gene>